<feature type="domain" description="IclR-ED" evidence="4">
    <location>
        <begin position="64"/>
        <end position="252"/>
    </location>
</feature>
<evidence type="ECO:0000256" key="3">
    <source>
        <dbReference type="ARBA" id="ARBA00023163"/>
    </source>
</evidence>
<keyword evidence="6" id="KW-1185">Reference proteome</keyword>
<comment type="caution">
    <text evidence="5">The sequence shown here is derived from an EMBL/GenBank/DDBJ whole genome shotgun (WGS) entry which is preliminary data.</text>
</comment>
<evidence type="ECO:0000313" key="6">
    <source>
        <dbReference type="Proteomes" id="UP001500603"/>
    </source>
</evidence>
<dbReference type="RefSeq" id="WP_345497232.1">
    <property type="nucleotide sequence ID" value="NZ_BAABJM010000004.1"/>
</dbReference>
<gene>
    <name evidence="5" type="ORF">GCM10023318_41580</name>
</gene>
<dbReference type="InterPro" id="IPR029016">
    <property type="entry name" value="GAF-like_dom_sf"/>
</dbReference>
<evidence type="ECO:0000313" key="5">
    <source>
        <dbReference type="EMBL" id="GAA5060309.1"/>
    </source>
</evidence>
<dbReference type="Gene3D" id="3.30.450.40">
    <property type="match status" value="1"/>
</dbReference>
<dbReference type="Gene3D" id="1.10.10.10">
    <property type="entry name" value="Winged helix-like DNA-binding domain superfamily/Winged helix DNA-binding domain"/>
    <property type="match status" value="1"/>
</dbReference>
<dbReference type="InterPro" id="IPR036390">
    <property type="entry name" value="WH_DNA-bd_sf"/>
</dbReference>
<keyword evidence="2" id="KW-0238">DNA-binding</keyword>
<dbReference type="Pfam" id="PF01614">
    <property type="entry name" value="IclR_C"/>
    <property type="match status" value="1"/>
</dbReference>
<accession>A0ABP9KPM2</accession>
<dbReference type="PANTHER" id="PTHR30136:SF24">
    <property type="entry name" value="HTH-TYPE TRANSCRIPTIONAL REPRESSOR ALLR"/>
    <property type="match status" value="1"/>
</dbReference>
<dbReference type="SUPFAM" id="SSF55781">
    <property type="entry name" value="GAF domain-like"/>
    <property type="match status" value="1"/>
</dbReference>
<evidence type="ECO:0000256" key="1">
    <source>
        <dbReference type="ARBA" id="ARBA00023015"/>
    </source>
</evidence>
<evidence type="ECO:0000259" key="4">
    <source>
        <dbReference type="PROSITE" id="PS51078"/>
    </source>
</evidence>
<dbReference type="SUPFAM" id="SSF46785">
    <property type="entry name" value="Winged helix' DNA-binding domain"/>
    <property type="match status" value="1"/>
</dbReference>
<dbReference type="InterPro" id="IPR005471">
    <property type="entry name" value="Tscrpt_reg_IclR_N"/>
</dbReference>
<reference evidence="6" key="1">
    <citation type="journal article" date="2019" name="Int. J. Syst. Evol. Microbiol.">
        <title>The Global Catalogue of Microorganisms (GCM) 10K type strain sequencing project: providing services to taxonomists for standard genome sequencing and annotation.</title>
        <authorList>
            <consortium name="The Broad Institute Genomics Platform"/>
            <consortium name="The Broad Institute Genome Sequencing Center for Infectious Disease"/>
            <person name="Wu L."/>
            <person name="Ma J."/>
        </authorList>
    </citation>
    <scope>NUCLEOTIDE SEQUENCE [LARGE SCALE GENOMIC DNA]</scope>
    <source>
        <strain evidence="6">JCM 18298</strain>
    </source>
</reference>
<dbReference type="InterPro" id="IPR014757">
    <property type="entry name" value="Tscrpt_reg_IclR_C"/>
</dbReference>
<sequence length="253" mass="27299">MNSVLSTLRILEEVAVRQPIGVSELARATQIPKSTVQRCLVTLQEAGWLRVVDAEHARWGVTMKALAIGLRGAGEHDLRQLAAPVIQRLAAQTDETVHLGLRDGTDSVIVARADSTQIVRVFLEIGTRLPLAVTSIGVAILAHLDPREVDELLRADVENLELDKLGGGAPPSDAELRAEIAAAAERRYSMNMSSWFRPHVTSIGAAILDGARRPVAGLALSIPQMRFDPSTESALARMAIDAADEITRLIRSS</sequence>
<dbReference type="SMART" id="SM00346">
    <property type="entry name" value="HTH_ICLR"/>
    <property type="match status" value="1"/>
</dbReference>
<dbReference type="InterPro" id="IPR050707">
    <property type="entry name" value="HTH_MetabolicPath_Reg"/>
</dbReference>
<dbReference type="EMBL" id="BAABJM010000004">
    <property type="protein sequence ID" value="GAA5060309.1"/>
    <property type="molecule type" value="Genomic_DNA"/>
</dbReference>
<proteinExistence type="predicted"/>
<dbReference type="PROSITE" id="PS51078">
    <property type="entry name" value="ICLR_ED"/>
    <property type="match status" value="1"/>
</dbReference>
<organism evidence="5 6">
    <name type="scientific">Nocardia callitridis</name>
    <dbReference type="NCBI Taxonomy" id="648753"/>
    <lineage>
        <taxon>Bacteria</taxon>
        <taxon>Bacillati</taxon>
        <taxon>Actinomycetota</taxon>
        <taxon>Actinomycetes</taxon>
        <taxon>Mycobacteriales</taxon>
        <taxon>Nocardiaceae</taxon>
        <taxon>Nocardia</taxon>
    </lineage>
</organism>
<name>A0ABP9KPM2_9NOCA</name>
<keyword evidence="1" id="KW-0805">Transcription regulation</keyword>
<dbReference type="Pfam" id="PF09339">
    <property type="entry name" value="HTH_IclR"/>
    <property type="match status" value="1"/>
</dbReference>
<evidence type="ECO:0000256" key="2">
    <source>
        <dbReference type="ARBA" id="ARBA00023125"/>
    </source>
</evidence>
<dbReference type="PANTHER" id="PTHR30136">
    <property type="entry name" value="HELIX-TURN-HELIX TRANSCRIPTIONAL REGULATOR, ICLR FAMILY"/>
    <property type="match status" value="1"/>
</dbReference>
<dbReference type="InterPro" id="IPR036388">
    <property type="entry name" value="WH-like_DNA-bd_sf"/>
</dbReference>
<protein>
    <submittedName>
        <fullName evidence="5">IclR family transcriptional regulator</fullName>
    </submittedName>
</protein>
<dbReference type="Proteomes" id="UP001500603">
    <property type="component" value="Unassembled WGS sequence"/>
</dbReference>
<keyword evidence="3" id="KW-0804">Transcription</keyword>